<feature type="region of interest" description="Disordered" evidence="1">
    <location>
        <begin position="70"/>
        <end position="91"/>
    </location>
</feature>
<name>A0A4R4ZYN1_9ACTN</name>
<dbReference type="CDD" id="cd00161">
    <property type="entry name" value="beta-trefoil_Ricin-like"/>
    <property type="match status" value="1"/>
</dbReference>
<proteinExistence type="predicted"/>
<dbReference type="AlphaFoldDB" id="A0A4R4ZYN1"/>
<protein>
    <submittedName>
        <fullName evidence="2">Uncharacterized protein</fullName>
    </submittedName>
</protein>
<reference evidence="2 3" key="1">
    <citation type="submission" date="2019-03" db="EMBL/GenBank/DDBJ databases">
        <title>Draft genome sequences of novel Actinobacteria.</title>
        <authorList>
            <person name="Sahin N."/>
            <person name="Ay H."/>
            <person name="Saygin H."/>
        </authorList>
    </citation>
    <scope>NUCLEOTIDE SEQUENCE [LARGE SCALE GENOMIC DNA]</scope>
    <source>
        <strain evidence="2 3">JCM 13523</strain>
    </source>
</reference>
<dbReference type="EMBL" id="SMKX01000001">
    <property type="protein sequence ID" value="TDD63476.1"/>
    <property type="molecule type" value="Genomic_DNA"/>
</dbReference>
<gene>
    <name evidence="2" type="ORF">E1263_00560</name>
</gene>
<keyword evidence="3" id="KW-1185">Reference proteome</keyword>
<dbReference type="SUPFAM" id="SSF50370">
    <property type="entry name" value="Ricin B-like lectins"/>
    <property type="match status" value="1"/>
</dbReference>
<evidence type="ECO:0000256" key="1">
    <source>
        <dbReference type="SAM" id="MobiDB-lite"/>
    </source>
</evidence>
<comment type="caution">
    <text evidence="2">The sequence shown here is derived from an EMBL/GenBank/DDBJ whole genome shotgun (WGS) entry which is preliminary data.</text>
</comment>
<sequence length="91" mass="10046">MEKDSVENAKPLVQQTCAAVASQQWVLRPALNLQQLDNRYAISAIKGGKYFDVENCVMDEGANLRTWDHARSGASTVRDVPSGPSQRSRGR</sequence>
<accession>A0A4R4ZYN1</accession>
<dbReference type="RefSeq" id="WP_132164116.1">
    <property type="nucleotide sequence ID" value="NZ_SMKX01000001.1"/>
</dbReference>
<dbReference type="InterPro" id="IPR035992">
    <property type="entry name" value="Ricin_B-like_lectins"/>
</dbReference>
<organism evidence="2 3">
    <name type="scientific">Kribbella antibiotica</name>
    <dbReference type="NCBI Taxonomy" id="190195"/>
    <lineage>
        <taxon>Bacteria</taxon>
        <taxon>Bacillati</taxon>
        <taxon>Actinomycetota</taxon>
        <taxon>Actinomycetes</taxon>
        <taxon>Propionibacteriales</taxon>
        <taxon>Kribbellaceae</taxon>
        <taxon>Kribbella</taxon>
    </lineage>
</organism>
<dbReference type="Proteomes" id="UP000295124">
    <property type="component" value="Unassembled WGS sequence"/>
</dbReference>
<evidence type="ECO:0000313" key="2">
    <source>
        <dbReference type="EMBL" id="TDD63476.1"/>
    </source>
</evidence>
<evidence type="ECO:0000313" key="3">
    <source>
        <dbReference type="Proteomes" id="UP000295124"/>
    </source>
</evidence>
<dbReference type="Gene3D" id="2.80.10.50">
    <property type="match status" value="1"/>
</dbReference>